<reference evidence="3" key="2">
    <citation type="submission" date="2023-05" db="EMBL/GenBank/DDBJ databases">
        <authorList>
            <consortium name="Lawrence Berkeley National Laboratory"/>
            <person name="Steindorff A."/>
            <person name="Hensen N."/>
            <person name="Bonometti L."/>
            <person name="Westerberg I."/>
            <person name="Brannstrom I.O."/>
            <person name="Guillou S."/>
            <person name="Cros-Aarteil S."/>
            <person name="Calhoun S."/>
            <person name="Haridas S."/>
            <person name="Kuo A."/>
            <person name="Mondo S."/>
            <person name="Pangilinan J."/>
            <person name="Riley R."/>
            <person name="Labutti K."/>
            <person name="Andreopoulos B."/>
            <person name="Lipzen A."/>
            <person name="Chen C."/>
            <person name="Yanf M."/>
            <person name="Daum C."/>
            <person name="Ng V."/>
            <person name="Clum A."/>
            <person name="Ohm R."/>
            <person name="Martin F."/>
            <person name="Silar P."/>
            <person name="Natvig D."/>
            <person name="Lalanne C."/>
            <person name="Gautier V."/>
            <person name="Ament-Velasquez S.L."/>
            <person name="Kruys A."/>
            <person name="Hutchinson M.I."/>
            <person name="Powell A.J."/>
            <person name="Barry K."/>
            <person name="Miller A.N."/>
            <person name="Grigoriev I.V."/>
            <person name="Debuchy R."/>
            <person name="Gladieux P."/>
            <person name="Thoren M.H."/>
            <person name="Johannesson H."/>
        </authorList>
    </citation>
    <scope>NUCLEOTIDE SEQUENCE</scope>
    <source>
        <strain evidence="3">CBS 532.94</strain>
    </source>
</reference>
<proteinExistence type="inferred from homology"/>
<dbReference type="AlphaFoldDB" id="A0AAN7C4M7"/>
<dbReference type="EMBL" id="MU860278">
    <property type="protein sequence ID" value="KAK4235314.1"/>
    <property type="molecule type" value="Genomic_DNA"/>
</dbReference>
<feature type="compositionally biased region" description="Pro residues" evidence="2">
    <location>
        <begin position="651"/>
        <end position="663"/>
    </location>
</feature>
<dbReference type="Proteomes" id="UP001303760">
    <property type="component" value="Unassembled WGS sequence"/>
</dbReference>
<dbReference type="SUPFAM" id="SSF56815">
    <property type="entry name" value="Sec1/munc18-like (SM) proteins"/>
    <property type="match status" value="1"/>
</dbReference>
<gene>
    <name evidence="3" type="ORF">C8A03DRAFT_17926</name>
</gene>
<dbReference type="GO" id="GO:0016192">
    <property type="term" value="P:vesicle-mediated transport"/>
    <property type="evidence" value="ECO:0007669"/>
    <property type="project" value="InterPro"/>
</dbReference>
<evidence type="ECO:0000256" key="1">
    <source>
        <dbReference type="ARBA" id="ARBA00009884"/>
    </source>
</evidence>
<comment type="similarity">
    <text evidence="1">Belongs to the STXBP/unc-18/SEC1 family.</text>
</comment>
<sequence length="750" mass="84401">MDGFSIIKEHGKAIVEAIRKTAQNDVSRPANPLPPLDGEAWKVLVIDETAKRIIDSSVNEDEILNHNIANIERIEERREVNPDMDAIYFLSPQPHVVDCLLADFERRRYRRGFVIWTGHLPDALQRRLDVARRQMAGPPDLLLVDFYPRESHLVTFRDPSSFLVLYNPTCNDLVAQHLRTLASKIVSVCVTLQEAPKVRYYQPPEHARHEASVLCMHLARFVQTELDRYRQWVQAFPPPSQRSQSVLLITDRSMDLMAPLLHEFTYQAMAHDLLPIKEQEDGKVTFHMTVNEGTPAAEEKDMELVEKDTVWVSNRHRHMKDTIDKLMSDFQKFLDQNPNFAGKDAHQTSLNDIRDMLAGLPQFQEMKQAYSLHLTMAQEAMNIFQKYKLADLASVEQTLATGLDEEYKKPKNVLDQVVRLLDDPDVAPTDRLRLIAIYALYRDGMIDKDITRLLWHASLQRSRDSTDQAVIENLDALGARPLKDNLKEARQPVPPLFPPNTKNMVQDEEYALSRFEPAVKHMLERLCAGDLDPTLFPYVIPPADAGAAESLNHQASLRSAAPRWASANRRQAESRQRIIVFVAGGATYSEARACYEVSEKHNRDVFLATSHMVTPGKFLADLRVLKADRRRLDLPVDRPPPRAPAHLFEKPAPPPATHRPPQPQSSHAHHQSQGGGAPPHAQVGMGMGRQMPPTGPRPPVKALAGMTLHSSGGGSGGSNTEPRPGTSGSADGGKKKDKEKKMRNLFGLKK</sequence>
<comment type="caution">
    <text evidence="3">The sequence shown here is derived from an EMBL/GenBank/DDBJ whole genome shotgun (WGS) entry which is preliminary data.</text>
</comment>
<dbReference type="Gene3D" id="3.90.830.10">
    <property type="entry name" value="Syntaxin Binding Protein 1, Chain A, domain 2"/>
    <property type="match status" value="1"/>
</dbReference>
<reference evidence="3" key="1">
    <citation type="journal article" date="2023" name="Mol. Phylogenet. Evol.">
        <title>Genome-scale phylogeny and comparative genomics of the fungal order Sordariales.</title>
        <authorList>
            <person name="Hensen N."/>
            <person name="Bonometti L."/>
            <person name="Westerberg I."/>
            <person name="Brannstrom I.O."/>
            <person name="Guillou S."/>
            <person name="Cros-Aarteil S."/>
            <person name="Calhoun S."/>
            <person name="Haridas S."/>
            <person name="Kuo A."/>
            <person name="Mondo S."/>
            <person name="Pangilinan J."/>
            <person name="Riley R."/>
            <person name="LaButti K."/>
            <person name="Andreopoulos B."/>
            <person name="Lipzen A."/>
            <person name="Chen C."/>
            <person name="Yan M."/>
            <person name="Daum C."/>
            <person name="Ng V."/>
            <person name="Clum A."/>
            <person name="Steindorff A."/>
            <person name="Ohm R.A."/>
            <person name="Martin F."/>
            <person name="Silar P."/>
            <person name="Natvig D.O."/>
            <person name="Lalanne C."/>
            <person name="Gautier V."/>
            <person name="Ament-Velasquez S.L."/>
            <person name="Kruys A."/>
            <person name="Hutchinson M.I."/>
            <person name="Powell A.J."/>
            <person name="Barry K."/>
            <person name="Miller A.N."/>
            <person name="Grigoriev I.V."/>
            <person name="Debuchy R."/>
            <person name="Gladieux P."/>
            <person name="Hiltunen Thoren M."/>
            <person name="Johannesson H."/>
        </authorList>
    </citation>
    <scope>NUCLEOTIDE SEQUENCE</scope>
    <source>
        <strain evidence="3">CBS 532.94</strain>
    </source>
</reference>
<dbReference type="Pfam" id="PF00995">
    <property type="entry name" value="Sec1"/>
    <property type="match status" value="1"/>
</dbReference>
<dbReference type="Gene3D" id="3.40.50.1910">
    <property type="match status" value="1"/>
</dbReference>
<keyword evidence="4" id="KW-1185">Reference proteome</keyword>
<protein>
    <submittedName>
        <fullName evidence="3">Protein transport protein sec1</fullName>
    </submittedName>
</protein>
<evidence type="ECO:0000313" key="3">
    <source>
        <dbReference type="EMBL" id="KAK4235314.1"/>
    </source>
</evidence>
<dbReference type="InterPro" id="IPR036045">
    <property type="entry name" value="Sec1-like_sf"/>
</dbReference>
<dbReference type="PANTHER" id="PTHR11679">
    <property type="entry name" value="VESICLE PROTEIN SORTING-ASSOCIATED"/>
    <property type="match status" value="1"/>
</dbReference>
<evidence type="ECO:0000313" key="4">
    <source>
        <dbReference type="Proteomes" id="UP001303760"/>
    </source>
</evidence>
<feature type="compositionally biased region" description="Basic and acidic residues" evidence="2">
    <location>
        <begin position="732"/>
        <end position="742"/>
    </location>
</feature>
<dbReference type="InterPro" id="IPR043154">
    <property type="entry name" value="Sec-1-like_dom1"/>
</dbReference>
<accession>A0AAN7C4M7</accession>
<feature type="region of interest" description="Disordered" evidence="2">
    <location>
        <begin position="633"/>
        <end position="750"/>
    </location>
</feature>
<dbReference type="InterPro" id="IPR001619">
    <property type="entry name" value="Sec1-like"/>
</dbReference>
<dbReference type="Gene3D" id="1.25.40.60">
    <property type="match status" value="1"/>
</dbReference>
<organism evidence="3 4">
    <name type="scientific">Achaetomium macrosporum</name>
    <dbReference type="NCBI Taxonomy" id="79813"/>
    <lineage>
        <taxon>Eukaryota</taxon>
        <taxon>Fungi</taxon>
        <taxon>Dikarya</taxon>
        <taxon>Ascomycota</taxon>
        <taxon>Pezizomycotina</taxon>
        <taxon>Sordariomycetes</taxon>
        <taxon>Sordariomycetidae</taxon>
        <taxon>Sordariales</taxon>
        <taxon>Chaetomiaceae</taxon>
        <taxon>Achaetomium</taxon>
    </lineage>
</organism>
<name>A0AAN7C4M7_9PEZI</name>
<dbReference type="Gene3D" id="3.40.50.2060">
    <property type="match status" value="1"/>
</dbReference>
<dbReference type="InterPro" id="IPR027482">
    <property type="entry name" value="Sec1-like_dom2"/>
</dbReference>
<dbReference type="InterPro" id="IPR043127">
    <property type="entry name" value="Sec-1-like_dom3a"/>
</dbReference>
<evidence type="ECO:0000256" key="2">
    <source>
        <dbReference type="SAM" id="MobiDB-lite"/>
    </source>
</evidence>